<dbReference type="PANTHER" id="PTHR42749">
    <property type="entry name" value="CELL SHAPE-DETERMINING PROTEIN MREB"/>
    <property type="match status" value="1"/>
</dbReference>
<evidence type="ECO:0000313" key="4">
    <source>
        <dbReference type="EMBL" id="TRO83664.1"/>
    </source>
</evidence>
<dbReference type="Proteomes" id="UP000317155">
    <property type="component" value="Unassembled WGS sequence"/>
</dbReference>
<dbReference type="PROSITE" id="PS00297">
    <property type="entry name" value="HSP70_1"/>
    <property type="match status" value="1"/>
</dbReference>
<keyword evidence="3" id="KW-0067">ATP-binding</keyword>
<dbReference type="InterPro" id="IPR018181">
    <property type="entry name" value="Heat_shock_70_CS"/>
</dbReference>
<comment type="similarity">
    <text evidence="1">Belongs to the heat shock protein 70 family.</text>
</comment>
<dbReference type="Pfam" id="PF00012">
    <property type="entry name" value="HSP70"/>
    <property type="match status" value="1"/>
</dbReference>
<dbReference type="GO" id="GO:0140662">
    <property type="term" value="F:ATP-dependent protein folding chaperone"/>
    <property type="evidence" value="ECO:0007669"/>
    <property type="project" value="InterPro"/>
</dbReference>
<comment type="caution">
    <text evidence="4">The sequence shown here is derived from an EMBL/GenBank/DDBJ whole genome shotgun (WGS) entry which is preliminary data.</text>
</comment>
<dbReference type="EMBL" id="VJVV01000001">
    <property type="protein sequence ID" value="TRO83664.1"/>
    <property type="molecule type" value="Genomic_DNA"/>
</dbReference>
<gene>
    <name evidence="4" type="ORF">FL622_00330</name>
</gene>
<dbReference type="InterPro" id="IPR021030">
    <property type="entry name" value="DUF3731"/>
</dbReference>
<dbReference type="GO" id="GO:0005524">
    <property type="term" value="F:ATP binding"/>
    <property type="evidence" value="ECO:0007669"/>
    <property type="project" value="UniProtKB-KW"/>
</dbReference>
<keyword evidence="2" id="KW-0547">Nucleotide-binding</keyword>
<name>A0A550JKC0_9BACT</name>
<evidence type="ECO:0000313" key="5">
    <source>
        <dbReference type="Proteomes" id="UP000317155"/>
    </source>
</evidence>
<dbReference type="AlphaFoldDB" id="A0A550JKC0"/>
<protein>
    <submittedName>
        <fullName evidence="4">Hsp70 family protein</fullName>
    </submittedName>
</protein>
<reference evidence="4 5" key="1">
    <citation type="submission" date="2019-07" db="EMBL/GenBank/DDBJ databases">
        <title>Insights of Desulfuromonas acetexigens electromicrobiology.</title>
        <authorList>
            <person name="Katuri K."/>
            <person name="Sapireddy V."/>
            <person name="Shaw D.R."/>
            <person name="Saikaly P."/>
        </authorList>
    </citation>
    <scope>NUCLEOTIDE SEQUENCE [LARGE SCALE GENOMIC DNA]</scope>
    <source>
        <strain evidence="4 5">2873</strain>
    </source>
</reference>
<sequence length="943" mass="104598">MPPAAKNGKWSSMSVPSKPRYSIGIDLGTTNCVLAYLDQKEPRRGIRVFALPQWESAESHGRFELLPSFLCALTAAERETGFDPASGPHPGPFPGWIPGLFARAQTALRPGRVVSSAKSWLCHGDIDRDAPILPWKSEEIPAEQRLSPIQVSSAYLACFKENWNRLMAADDPRAAFEHQDVVITVPASFDEVAQRLTLEAARLAGYPESLRLIEEPQAAFYAWLDEGRNLTQLAELLDRLPEKQARVLVCDIGGGTTDLSLFEVRAAADSPIGLALTRLAVSDHILLGGDNIDLTLAHLLEQKLLRGQGKLSGRQWNQLLAQARDLKERLLGDEAPEDGREFPITVAGSGSGLFGSTLSAKISAREVRDCIVEGFFPLCTATDRPRKSSGGLREWGLPFAADSAVTRHLAAFLDGQRIDAVLYNGGSVTPEALRARLTDLFGAWQEGERPTVLASDSLAMAVAKGAAKYGFLLRQPKGGERIAGGHAHALYLEVKQKKKGHSLICVLPRGMEAHETIVLSEQAFDLLVNQPVRFQCYYSARRRGDRPGDVVAWNEEEFHPLPPLQTAIHLPLDRPKPANNRLRVNLECTLNELGLLQLHCLEEGGPGRWRLDFNLRKSLLEEAPLTLPAAPLAAEGKAAEAQRLIQALYGKKLDPDFPELKPNQLLRRLEETLGSTRENWDILTLRGLWPTLAAGMTRRNRGLAHELAWLQLAGYALRPGYGVALDETRIEEAWRLFSLGLAFPDDKPALDHWHIFWRRITGGLNAQRQEKIYQKLQGQMQGGRELPQELVRLLGSLERLPLTVKQSLVKKLLAGFTRFKHREPYAWALGRLLARVPLYAGPDSILPPSEVEKAYRELAALDWRQSDYSSLIPLFVQTARRTDLRDVDISPQLRETLLAKLKESGARPEQLRVVRDCIPIEEADRVAQFGESLPVGLFLVTGG</sequence>
<proteinExistence type="inferred from homology"/>
<evidence type="ECO:0000256" key="1">
    <source>
        <dbReference type="ARBA" id="ARBA00007381"/>
    </source>
</evidence>
<keyword evidence="5" id="KW-1185">Reference proteome</keyword>
<accession>A0A550JKC0</accession>
<dbReference type="SUPFAM" id="SSF53067">
    <property type="entry name" value="Actin-like ATPase domain"/>
    <property type="match status" value="2"/>
</dbReference>
<evidence type="ECO:0000256" key="2">
    <source>
        <dbReference type="ARBA" id="ARBA00022741"/>
    </source>
</evidence>
<dbReference type="CDD" id="cd10170">
    <property type="entry name" value="ASKHA_NBD_HSP70"/>
    <property type="match status" value="1"/>
</dbReference>
<dbReference type="PANTHER" id="PTHR42749:SF1">
    <property type="entry name" value="CELL SHAPE-DETERMINING PROTEIN MREB"/>
    <property type="match status" value="1"/>
</dbReference>
<evidence type="ECO:0000256" key="3">
    <source>
        <dbReference type="ARBA" id="ARBA00022840"/>
    </source>
</evidence>
<organism evidence="4 5">
    <name type="scientific">Trichloromonas acetexigens</name>
    <dbReference type="NCBI Taxonomy" id="38815"/>
    <lineage>
        <taxon>Bacteria</taxon>
        <taxon>Pseudomonadati</taxon>
        <taxon>Thermodesulfobacteriota</taxon>
        <taxon>Desulfuromonadia</taxon>
        <taxon>Desulfuromonadales</taxon>
        <taxon>Trichloromonadaceae</taxon>
        <taxon>Trichloromonas</taxon>
    </lineage>
</organism>
<dbReference type="OrthoDB" id="580874at2"/>
<dbReference type="InterPro" id="IPR013126">
    <property type="entry name" value="Hsp_70_fam"/>
</dbReference>
<dbReference type="Pfam" id="PF12531">
    <property type="entry name" value="DUF3731"/>
    <property type="match status" value="1"/>
</dbReference>
<dbReference type="Gene3D" id="3.30.420.40">
    <property type="match status" value="2"/>
</dbReference>
<dbReference type="InterPro" id="IPR043129">
    <property type="entry name" value="ATPase_NBD"/>
</dbReference>